<reference evidence="7" key="1">
    <citation type="submission" date="2020-11" db="EMBL/GenBank/DDBJ databases">
        <authorList>
            <person name="Tran Van P."/>
        </authorList>
    </citation>
    <scope>NUCLEOTIDE SEQUENCE</scope>
</reference>
<dbReference type="GO" id="GO:0009001">
    <property type="term" value="F:serine O-acetyltransferase activity"/>
    <property type="evidence" value="ECO:0007669"/>
    <property type="project" value="UniProtKB-EC"/>
</dbReference>
<feature type="non-terminal residue" evidence="7">
    <location>
        <position position="190"/>
    </location>
</feature>
<dbReference type="FunFam" id="2.160.10.10:FF:000002">
    <property type="entry name" value="Serine acetyltransferase"/>
    <property type="match status" value="1"/>
</dbReference>
<comment type="pathway">
    <text evidence="1">Amino-acid biosynthesis; L-cysteine biosynthesis; L-cysteine from L-serine: step 1/2.</text>
</comment>
<dbReference type="InterPro" id="IPR011004">
    <property type="entry name" value="Trimer_LpxA-like_sf"/>
</dbReference>
<dbReference type="PIRSF" id="PIRSF000441">
    <property type="entry name" value="CysE"/>
    <property type="match status" value="1"/>
</dbReference>
<evidence type="ECO:0000256" key="1">
    <source>
        <dbReference type="ARBA" id="ARBA00004876"/>
    </source>
</evidence>
<dbReference type="InterPro" id="IPR001451">
    <property type="entry name" value="Hexapep"/>
</dbReference>
<dbReference type="InterPro" id="IPR005881">
    <property type="entry name" value="Ser_O-AcTrfase"/>
</dbReference>
<dbReference type="SUPFAM" id="SSF51161">
    <property type="entry name" value="Trimeric LpxA-like enzymes"/>
    <property type="match status" value="1"/>
</dbReference>
<accession>A0A7R8WWD6</accession>
<dbReference type="NCBIfam" id="TIGR01172">
    <property type="entry name" value="cysE"/>
    <property type="match status" value="1"/>
</dbReference>
<evidence type="ECO:0000256" key="4">
    <source>
        <dbReference type="ARBA" id="ARBA00022605"/>
    </source>
</evidence>
<comment type="similarity">
    <text evidence="2">Belongs to the transferase hexapeptide repeat family.</text>
</comment>
<protein>
    <recommendedName>
        <fullName evidence="3">serine O-acetyltransferase</fullName>
        <ecNumber evidence="3">2.3.1.30</ecNumber>
    </recommendedName>
</protein>
<dbReference type="UniPathway" id="UPA00136">
    <property type="reaction ID" value="UER00199"/>
</dbReference>
<dbReference type="InterPro" id="IPR045304">
    <property type="entry name" value="LbH_SAT"/>
</dbReference>
<dbReference type="Pfam" id="PF06426">
    <property type="entry name" value="SATase_N"/>
    <property type="match status" value="1"/>
</dbReference>
<dbReference type="AlphaFoldDB" id="A0A7R8WWD6"/>
<proteinExistence type="inferred from homology"/>
<organism evidence="7">
    <name type="scientific">Cyprideis torosa</name>
    <dbReference type="NCBI Taxonomy" id="163714"/>
    <lineage>
        <taxon>Eukaryota</taxon>
        <taxon>Metazoa</taxon>
        <taxon>Ecdysozoa</taxon>
        <taxon>Arthropoda</taxon>
        <taxon>Crustacea</taxon>
        <taxon>Oligostraca</taxon>
        <taxon>Ostracoda</taxon>
        <taxon>Podocopa</taxon>
        <taxon>Podocopida</taxon>
        <taxon>Cytherocopina</taxon>
        <taxon>Cytheroidea</taxon>
        <taxon>Cytherideidae</taxon>
        <taxon>Cyprideis</taxon>
    </lineage>
</organism>
<dbReference type="CDD" id="cd03354">
    <property type="entry name" value="LbH_SAT"/>
    <property type="match status" value="1"/>
</dbReference>
<dbReference type="InterPro" id="IPR042122">
    <property type="entry name" value="Ser_AcTrfase_N_sf"/>
</dbReference>
<gene>
    <name evidence="7" type="ORF">CTOB1V02_LOCUS17258</name>
</gene>
<dbReference type="NCBIfam" id="NF041874">
    <property type="entry name" value="EPS_EpsC"/>
    <property type="match status" value="1"/>
</dbReference>
<dbReference type="OrthoDB" id="25818at2759"/>
<sequence length="190" mass="20175">MLAADPSWAQVLRSDIAAVYDRDPACERLIEPILYFKGFHAIQTHRLAYWNFHNGHKDFALYLQSRSSQTFQTDINPQARIGRGLFMDHATGVVIGATAVIGDDVSILHGVTLGGTGKEGADRHPKISDGVLIGAGAAVLGNIRVGKCSRIAAGSMVIKPVEANVTVAGVPARVVGVAGCSEPSRTMDQI</sequence>
<evidence type="ECO:0000256" key="5">
    <source>
        <dbReference type="ARBA" id="ARBA00022679"/>
    </source>
</evidence>
<keyword evidence="6" id="KW-0012">Acyltransferase</keyword>
<evidence type="ECO:0000313" key="7">
    <source>
        <dbReference type="EMBL" id="CAD7239443.1"/>
    </source>
</evidence>
<dbReference type="GO" id="GO:0006535">
    <property type="term" value="P:cysteine biosynthetic process from serine"/>
    <property type="evidence" value="ECO:0007669"/>
    <property type="project" value="InterPro"/>
</dbReference>
<dbReference type="PROSITE" id="PS00101">
    <property type="entry name" value="HEXAPEP_TRANSFERASES"/>
    <property type="match status" value="1"/>
</dbReference>
<dbReference type="Gene3D" id="2.160.10.10">
    <property type="entry name" value="Hexapeptide repeat proteins"/>
    <property type="match status" value="1"/>
</dbReference>
<dbReference type="InterPro" id="IPR053376">
    <property type="entry name" value="Serine_acetyltransferase"/>
</dbReference>
<evidence type="ECO:0000256" key="2">
    <source>
        <dbReference type="ARBA" id="ARBA00007274"/>
    </source>
</evidence>
<dbReference type="InterPro" id="IPR018357">
    <property type="entry name" value="Hexapep_transf_CS"/>
</dbReference>
<dbReference type="SMART" id="SM00971">
    <property type="entry name" value="SATase_N"/>
    <property type="match status" value="1"/>
</dbReference>
<keyword evidence="4" id="KW-0028">Amino-acid biosynthesis</keyword>
<dbReference type="Pfam" id="PF00132">
    <property type="entry name" value="Hexapep"/>
    <property type="match status" value="1"/>
</dbReference>
<dbReference type="GO" id="GO:0005737">
    <property type="term" value="C:cytoplasm"/>
    <property type="evidence" value="ECO:0007669"/>
    <property type="project" value="InterPro"/>
</dbReference>
<keyword evidence="5" id="KW-0808">Transferase</keyword>
<dbReference type="EC" id="2.3.1.30" evidence="3"/>
<dbReference type="Gene3D" id="1.10.3130.10">
    <property type="entry name" value="serine acetyltransferase, domain 1"/>
    <property type="match status" value="1"/>
</dbReference>
<dbReference type="EMBL" id="OB726164">
    <property type="protein sequence ID" value="CAD7239443.1"/>
    <property type="molecule type" value="Genomic_DNA"/>
</dbReference>
<evidence type="ECO:0000256" key="3">
    <source>
        <dbReference type="ARBA" id="ARBA00013266"/>
    </source>
</evidence>
<dbReference type="PANTHER" id="PTHR42811">
    <property type="entry name" value="SERINE ACETYLTRANSFERASE"/>
    <property type="match status" value="1"/>
</dbReference>
<dbReference type="InterPro" id="IPR010493">
    <property type="entry name" value="Ser_AcTrfase_N"/>
</dbReference>
<name>A0A7R8WWD6_9CRUS</name>
<evidence type="ECO:0000256" key="6">
    <source>
        <dbReference type="ARBA" id="ARBA00023315"/>
    </source>
</evidence>